<organism evidence="1 2">
    <name type="scientific">Lupinus albus</name>
    <name type="common">White lupine</name>
    <name type="synonym">Lupinus termis</name>
    <dbReference type="NCBI Taxonomy" id="3870"/>
    <lineage>
        <taxon>Eukaryota</taxon>
        <taxon>Viridiplantae</taxon>
        <taxon>Streptophyta</taxon>
        <taxon>Embryophyta</taxon>
        <taxon>Tracheophyta</taxon>
        <taxon>Spermatophyta</taxon>
        <taxon>Magnoliopsida</taxon>
        <taxon>eudicotyledons</taxon>
        <taxon>Gunneridae</taxon>
        <taxon>Pentapetalae</taxon>
        <taxon>rosids</taxon>
        <taxon>fabids</taxon>
        <taxon>Fabales</taxon>
        <taxon>Fabaceae</taxon>
        <taxon>Papilionoideae</taxon>
        <taxon>50 kb inversion clade</taxon>
        <taxon>genistoids sensu lato</taxon>
        <taxon>core genistoids</taxon>
        <taxon>Genisteae</taxon>
        <taxon>Lupinus</taxon>
    </lineage>
</organism>
<dbReference type="AlphaFoldDB" id="A0A6A4PHR8"/>
<keyword evidence="2" id="KW-1185">Reference proteome</keyword>
<dbReference type="Proteomes" id="UP000447434">
    <property type="component" value="Chromosome 13"/>
</dbReference>
<gene>
    <name evidence="1" type="ORF">Lalb_Chr13g0293161</name>
</gene>
<comment type="caution">
    <text evidence="1">The sequence shown here is derived from an EMBL/GenBank/DDBJ whole genome shotgun (WGS) entry which is preliminary data.</text>
</comment>
<reference evidence="2" key="1">
    <citation type="journal article" date="2020" name="Nat. Commun.">
        <title>Genome sequence of the cluster root forming white lupin.</title>
        <authorList>
            <person name="Hufnagel B."/>
            <person name="Marques A."/>
            <person name="Soriano A."/>
            <person name="Marques L."/>
            <person name="Divol F."/>
            <person name="Doumas P."/>
            <person name="Sallet E."/>
            <person name="Mancinotti D."/>
            <person name="Carrere S."/>
            <person name="Marande W."/>
            <person name="Arribat S."/>
            <person name="Keller J."/>
            <person name="Huneau C."/>
            <person name="Blein T."/>
            <person name="Aime D."/>
            <person name="Laguerre M."/>
            <person name="Taylor J."/>
            <person name="Schubert V."/>
            <person name="Nelson M."/>
            <person name="Geu-Flores F."/>
            <person name="Crespi M."/>
            <person name="Gallardo-Guerrero K."/>
            <person name="Delaux P.-M."/>
            <person name="Salse J."/>
            <person name="Berges H."/>
            <person name="Guyot R."/>
            <person name="Gouzy J."/>
            <person name="Peret B."/>
        </authorList>
    </citation>
    <scope>NUCLEOTIDE SEQUENCE [LARGE SCALE GENOMIC DNA]</scope>
    <source>
        <strain evidence="2">cv. Amiga</strain>
    </source>
</reference>
<dbReference type="OrthoDB" id="1896044at2759"/>
<protein>
    <submittedName>
        <fullName evidence="1">Uncharacterized protein</fullName>
    </submittedName>
</protein>
<name>A0A6A4PHR8_LUPAL</name>
<evidence type="ECO:0000313" key="2">
    <source>
        <dbReference type="Proteomes" id="UP000447434"/>
    </source>
</evidence>
<evidence type="ECO:0000313" key="1">
    <source>
        <dbReference type="EMBL" id="KAE9601007.1"/>
    </source>
</evidence>
<proteinExistence type="predicted"/>
<sequence>MERHMLIYFNKFLEVGDVNLESLVIHVEEAEPNVRRSYADTLDLTKEELVKIILSLYNRAFISGSGNIPSFLVLTFDYFAYYNSCNLASDNIIIRHFTDLLRMFHLQ</sequence>
<accession>A0A6A4PHR8</accession>
<dbReference type="EMBL" id="WOCE01000013">
    <property type="protein sequence ID" value="KAE9601007.1"/>
    <property type="molecule type" value="Genomic_DNA"/>
</dbReference>